<dbReference type="Proteomes" id="UP000190776">
    <property type="component" value="Unassembled WGS sequence"/>
</dbReference>
<keyword evidence="2" id="KW-0472">Membrane</keyword>
<evidence type="ECO:0000313" key="4">
    <source>
        <dbReference type="Proteomes" id="UP000190776"/>
    </source>
</evidence>
<feature type="transmembrane region" description="Helical" evidence="2">
    <location>
        <begin position="196"/>
        <end position="222"/>
    </location>
</feature>
<organism evidence="3 4">
    <name type="scientific">Diplodia seriata</name>
    <dbReference type="NCBI Taxonomy" id="420778"/>
    <lineage>
        <taxon>Eukaryota</taxon>
        <taxon>Fungi</taxon>
        <taxon>Dikarya</taxon>
        <taxon>Ascomycota</taxon>
        <taxon>Pezizomycotina</taxon>
        <taxon>Dothideomycetes</taxon>
        <taxon>Dothideomycetes incertae sedis</taxon>
        <taxon>Botryosphaeriales</taxon>
        <taxon>Botryosphaeriaceae</taxon>
        <taxon>Diplodia</taxon>
    </lineage>
</organism>
<sequence>MYDPQVFFDDPFSATIYVRRFVLSVWEEWMGHELADIHDGELADLLKHSGSKAFEHHAGEDSKILMDYQRMADTSHRIRVHKRAVKAISWAFRNDAKDNKQSEREEERNKQSDREEERRAWSILEEKLSLLEAQLGEWMGMFAQRASMAEALEANRQARSAGQLTKLATVAVPFSIVAAVFSMGGEFAAGQPLFPVFWAITLPVTFVLLLWVIHGNTITVWWKKKTQRKGREVQRVWNVLGWRLSLNVSAQPDEEKGE</sequence>
<evidence type="ECO:0000313" key="3">
    <source>
        <dbReference type="EMBL" id="OMP83865.1"/>
    </source>
</evidence>
<feature type="region of interest" description="Disordered" evidence="1">
    <location>
        <begin position="96"/>
        <end position="116"/>
    </location>
</feature>
<dbReference type="STRING" id="420778.A0A1S8B8M6"/>
<proteinExistence type="predicted"/>
<keyword evidence="2" id="KW-1133">Transmembrane helix</keyword>
<dbReference type="OrthoDB" id="5428055at2759"/>
<name>A0A1S8B8M6_9PEZI</name>
<reference evidence="3 4" key="1">
    <citation type="submission" date="2017-01" db="EMBL/GenBank/DDBJ databases">
        <title>Draft genome sequence of Diplodia seriata F98.1, a fungal species involved in grapevine trunk diseases.</title>
        <authorList>
            <person name="Robert-Siegwald G."/>
            <person name="Vallet J."/>
            <person name="Abou-Mansour E."/>
            <person name="Xu J."/>
            <person name="Rey P."/>
            <person name="Bertsch C."/>
            <person name="Rego C."/>
            <person name="Larignon P."/>
            <person name="Fontaine F."/>
            <person name="Lebrun M.-H."/>
        </authorList>
    </citation>
    <scope>NUCLEOTIDE SEQUENCE [LARGE SCALE GENOMIC DNA]</scope>
    <source>
        <strain evidence="3 4">F98.1</strain>
    </source>
</reference>
<evidence type="ECO:0000256" key="1">
    <source>
        <dbReference type="SAM" id="MobiDB-lite"/>
    </source>
</evidence>
<gene>
    <name evidence="3" type="ORF">BK809_0001248</name>
</gene>
<dbReference type="EMBL" id="MSZU01000106">
    <property type="protein sequence ID" value="OMP83865.1"/>
    <property type="molecule type" value="Genomic_DNA"/>
</dbReference>
<protein>
    <submittedName>
        <fullName evidence="3">Uncharacterized protein</fullName>
    </submittedName>
</protein>
<feature type="transmembrane region" description="Helical" evidence="2">
    <location>
        <begin position="164"/>
        <end position="184"/>
    </location>
</feature>
<keyword evidence="2" id="KW-0812">Transmembrane</keyword>
<accession>A0A1S8B8M6</accession>
<comment type="caution">
    <text evidence="3">The sequence shown here is derived from an EMBL/GenBank/DDBJ whole genome shotgun (WGS) entry which is preliminary data.</text>
</comment>
<evidence type="ECO:0000256" key="2">
    <source>
        <dbReference type="SAM" id="Phobius"/>
    </source>
</evidence>
<dbReference type="AlphaFoldDB" id="A0A1S8B8M6"/>